<dbReference type="AlphaFoldDB" id="A0A8K0EC25"/>
<gene>
    <name evidence="1" type="primary">Hypp7937</name>
    <name evidence="1" type="ORF">BLAG_LOCUS9147</name>
</gene>
<evidence type="ECO:0000313" key="2">
    <source>
        <dbReference type="Proteomes" id="UP000838412"/>
    </source>
</evidence>
<sequence length="211" mass="23704">MAQELQGLGLQLLTSFMTCVMMETSREFITAGWYVDDDVRATRLDSYGIPFRDDHLYSSNDIKTVLEGITFQLASTNHRLPRSGIDYACAQLGPPLYTFIMRYKEETMYSLYPSPEGGVTCKQSRLVGMFPQKPLVPNIQFIGNDVISGVRVGHFRSEFFLFALDYYFNNATGLPRALLVNAANNTFLTFEDAQVSKEVFQPPPGVTCHGP</sequence>
<accession>A0A8K0EC25</accession>
<proteinExistence type="predicted"/>
<organism evidence="1 2">
    <name type="scientific">Branchiostoma lanceolatum</name>
    <name type="common">Common lancelet</name>
    <name type="synonym">Amphioxus lanceolatum</name>
    <dbReference type="NCBI Taxonomy" id="7740"/>
    <lineage>
        <taxon>Eukaryota</taxon>
        <taxon>Metazoa</taxon>
        <taxon>Chordata</taxon>
        <taxon>Cephalochordata</taxon>
        <taxon>Leptocardii</taxon>
        <taxon>Amphioxiformes</taxon>
        <taxon>Branchiostomatidae</taxon>
        <taxon>Branchiostoma</taxon>
    </lineage>
</organism>
<dbReference type="OrthoDB" id="10015561at2759"/>
<name>A0A8K0EC25_BRALA</name>
<dbReference type="Proteomes" id="UP000838412">
    <property type="component" value="Chromosome 16"/>
</dbReference>
<protein>
    <submittedName>
        <fullName evidence="1">Hypp7937 protein</fullName>
    </submittedName>
</protein>
<keyword evidence="2" id="KW-1185">Reference proteome</keyword>
<evidence type="ECO:0000313" key="1">
    <source>
        <dbReference type="EMBL" id="CAH1247509.1"/>
    </source>
</evidence>
<dbReference type="EMBL" id="OV696701">
    <property type="protein sequence ID" value="CAH1247509.1"/>
    <property type="molecule type" value="Genomic_DNA"/>
</dbReference>
<reference evidence="1" key="1">
    <citation type="submission" date="2022-01" db="EMBL/GenBank/DDBJ databases">
        <authorList>
            <person name="Braso-Vives M."/>
        </authorList>
    </citation>
    <scope>NUCLEOTIDE SEQUENCE</scope>
</reference>